<accession>A0ABW2UTR5</accession>
<dbReference type="SUPFAM" id="SSF46955">
    <property type="entry name" value="Putative DNA-binding domain"/>
    <property type="match status" value="1"/>
</dbReference>
<dbReference type="Pfam" id="PF12728">
    <property type="entry name" value="HTH_17"/>
    <property type="match status" value="1"/>
</dbReference>
<protein>
    <submittedName>
        <fullName evidence="2">Helix-turn-helix domain-containing protein</fullName>
    </submittedName>
</protein>
<evidence type="ECO:0000313" key="2">
    <source>
        <dbReference type="EMBL" id="MFC7746030.1"/>
    </source>
</evidence>
<dbReference type="InterPro" id="IPR010093">
    <property type="entry name" value="SinI_DNA-bd"/>
</dbReference>
<dbReference type="InterPro" id="IPR041657">
    <property type="entry name" value="HTH_17"/>
</dbReference>
<dbReference type="RefSeq" id="WP_382357512.1">
    <property type="nucleotide sequence ID" value="NZ_JBHTGR010000003.1"/>
</dbReference>
<evidence type="ECO:0000313" key="3">
    <source>
        <dbReference type="Proteomes" id="UP001596620"/>
    </source>
</evidence>
<dbReference type="InterPro" id="IPR009061">
    <property type="entry name" value="DNA-bd_dom_put_sf"/>
</dbReference>
<feature type="domain" description="Helix-turn-helix" evidence="1">
    <location>
        <begin position="22"/>
        <end position="66"/>
    </location>
</feature>
<sequence length="164" mass="19414">MIGAVLWGEDEAKSWFIEPMKLKNTAEYLGVSQYKLRKWVKENKIPYSRINNKYLFHKTIIDAWKNGKFPNGEVKIVLDNEIIDIQHEEALREHYKRYPELLEKKEIEDRISKPIAYSNIEYKIKHEGVYLTVGDKNSVEVTVCLSHTSINELCNDLKRFRLNK</sequence>
<dbReference type="NCBIfam" id="TIGR01764">
    <property type="entry name" value="excise"/>
    <property type="match status" value="1"/>
</dbReference>
<dbReference type="EMBL" id="JBHTGR010000003">
    <property type="protein sequence ID" value="MFC7746030.1"/>
    <property type="molecule type" value="Genomic_DNA"/>
</dbReference>
<gene>
    <name evidence="2" type="ORF">ACFQU8_02085</name>
</gene>
<dbReference type="Proteomes" id="UP001596620">
    <property type="component" value="Unassembled WGS sequence"/>
</dbReference>
<proteinExistence type="predicted"/>
<keyword evidence="3" id="KW-1185">Reference proteome</keyword>
<reference evidence="3" key="1">
    <citation type="journal article" date="2019" name="Int. J. Syst. Evol. Microbiol.">
        <title>The Global Catalogue of Microorganisms (GCM) 10K type strain sequencing project: providing services to taxonomists for standard genome sequencing and annotation.</title>
        <authorList>
            <consortium name="The Broad Institute Genomics Platform"/>
            <consortium name="The Broad Institute Genome Sequencing Center for Infectious Disease"/>
            <person name="Wu L."/>
            <person name="Ma J."/>
        </authorList>
    </citation>
    <scope>NUCLEOTIDE SEQUENCE [LARGE SCALE GENOMIC DNA]</scope>
    <source>
        <strain evidence="3">JCM 30234</strain>
    </source>
</reference>
<name>A0ABW2UTR5_9BACI</name>
<comment type="caution">
    <text evidence="2">The sequence shown here is derived from an EMBL/GenBank/DDBJ whole genome shotgun (WGS) entry which is preliminary data.</text>
</comment>
<organism evidence="2 3">
    <name type="scientific">Lentibacillus kimchii</name>
    <dbReference type="NCBI Taxonomy" id="1542911"/>
    <lineage>
        <taxon>Bacteria</taxon>
        <taxon>Bacillati</taxon>
        <taxon>Bacillota</taxon>
        <taxon>Bacilli</taxon>
        <taxon>Bacillales</taxon>
        <taxon>Bacillaceae</taxon>
        <taxon>Lentibacillus</taxon>
    </lineage>
</organism>
<evidence type="ECO:0000259" key="1">
    <source>
        <dbReference type="Pfam" id="PF12728"/>
    </source>
</evidence>